<keyword evidence="3" id="KW-1185">Reference proteome</keyword>
<dbReference type="RefSeq" id="WP_289998251.1">
    <property type="nucleotide sequence ID" value="NZ_JAUEPH010000001.1"/>
</dbReference>
<sequence>MSLPKKRKNFKIKITAVILLVVIGGFLLLKHFVVNQFEKRFEETINSNPDRAYDIRYESFSFDLVKTQVKMEGITIIPINVDSTTSNTIEGSVDLALLNGVGVIDFLLNQSLTIDELRFEAPKFTLVHSKREQASKSSGSFQDLFKDIVSRGEIKNFTLSEGEATLFIKNDTLRQIGSFEGFQLEAKNLATDIERLNYAIPFQFNDLHTAFRNLEMEISEGEILRLGNFEFDYGNERLHLADFSLTHDRDWKEVAREEEFQKDIIDFSVQSITLSKVNPLSSLYNSLVVIAEKVEIDSLVLNDGRDKNIPRPPDVVKQNYAAMLKALDIPIRINSVAIKNSKVTYSEINIGSSSPGTLVLENVNCKLYNLSTIDSIEMKKPLQIELSALLNGEGKVNLIAKENYETMSVDAELTLGPMDMKSLNQTLINMAGVKVNEGRILGLKAQMNWDLKGSKNKFQIEYDNLEIEILKSNSRKENKFLSTVGKAAYHKSHIQSDKHYQEPEYYSYRNIYRGPFNFLWVNVKDGVFQTVPSGVARMFIPKPEKQD</sequence>
<comment type="caution">
    <text evidence="2">The sequence shown here is derived from an EMBL/GenBank/DDBJ whole genome shotgun (WGS) entry which is preliminary data.</text>
</comment>
<reference evidence="2" key="1">
    <citation type="submission" date="2023-06" db="EMBL/GenBank/DDBJ databases">
        <title>Robiginitalea aurantiacus sp. nov. and Algoriphagus sediminis sp. nov., isolated from coastal sediment.</title>
        <authorList>
            <person name="Zhou Z.Y."/>
            <person name="An J."/>
            <person name="Jia Y.W."/>
            <person name="Du Z.J."/>
        </authorList>
    </citation>
    <scope>NUCLEOTIDE SEQUENCE</scope>
    <source>
        <strain evidence="2">C2-7</strain>
    </source>
</reference>
<accession>A0ABT7Y894</accession>
<name>A0ABT7Y894_9BACT</name>
<evidence type="ECO:0000256" key="1">
    <source>
        <dbReference type="SAM" id="Phobius"/>
    </source>
</evidence>
<dbReference type="EMBL" id="JAUEPH010000001">
    <property type="protein sequence ID" value="MDN3202693.1"/>
    <property type="molecule type" value="Genomic_DNA"/>
</dbReference>
<keyword evidence="1" id="KW-0812">Transmembrane</keyword>
<keyword evidence="1" id="KW-1133">Transmembrane helix</keyword>
<evidence type="ECO:0000313" key="3">
    <source>
        <dbReference type="Proteomes" id="UP001171916"/>
    </source>
</evidence>
<keyword evidence="1" id="KW-0472">Membrane</keyword>
<evidence type="ECO:0000313" key="2">
    <source>
        <dbReference type="EMBL" id="MDN3202693.1"/>
    </source>
</evidence>
<feature type="transmembrane region" description="Helical" evidence="1">
    <location>
        <begin position="12"/>
        <end position="33"/>
    </location>
</feature>
<dbReference type="Proteomes" id="UP001171916">
    <property type="component" value="Unassembled WGS sequence"/>
</dbReference>
<proteinExistence type="predicted"/>
<gene>
    <name evidence="2" type="ORF">QVH07_00975</name>
</gene>
<protein>
    <submittedName>
        <fullName evidence="2">DUF748 domain-containing protein</fullName>
    </submittedName>
</protein>
<organism evidence="2 3">
    <name type="scientific">Algoriphagus sediminis</name>
    <dbReference type="NCBI Taxonomy" id="3057113"/>
    <lineage>
        <taxon>Bacteria</taxon>
        <taxon>Pseudomonadati</taxon>
        <taxon>Bacteroidota</taxon>
        <taxon>Cytophagia</taxon>
        <taxon>Cytophagales</taxon>
        <taxon>Cyclobacteriaceae</taxon>
        <taxon>Algoriphagus</taxon>
    </lineage>
</organism>